<dbReference type="Proteomes" id="UP000076722">
    <property type="component" value="Unassembled WGS sequence"/>
</dbReference>
<sequence length="857" mass="96172">MNGVRRFFNQATSLPPTPEPLILPPPGPSWPPGEEVSEPPLPAPPLVRETPIQPTEHPKTHTPTSSRDLSTNTSSLSSIPTTSAQLPVNGSVSDGRNAFVHSPEPWQSDSDSVRPHFAPPDPVFGKDDLLLSLLASEAIVDSRDCEVLGTDDLDALKAEQQTLLSRLQAISKKLALETKMREATLSLGRLKSPRGTASKLSPEQVASADLKLTVTQREYWRVSARANEVQKTILGHRTAVLSNFLRRMESKHGSSPGRESDDLSTASSATSLSSAKRRFEGAHLYAGHEDAFVPLGPESTAKKLKSLTQSLQAEKKVQADLSRELAHMRLENSQLETTMTMDLQSAEEKIGALEAQVERLVDLERQIESLQKEKEAMHLAHKETQREAEASRRHISELEQNLGDLRSKENISPAFQLEKEIWLREREVMTAELARLGESSSIQLTALQKNYEETSRQKSDEISKLQLELEMVKVEIENAKNTLWDVFRTHKVELISPQLTLQNLADSLTAHMAMMDKEVEDLRVAKNRLEMESRSSWEARDKLFQELEDSRIQRERTQSDLRQLEDKLKAQSDLILELSTPPTSKNSIVSLADPQDHSQVMASLRSLWMVLPSPESRALKLNARSPTKSKSNHFHSPSSSVAAISISDLDVRSLKSLYDPRSATSRSQTLDEFSLETFVSRVQALIADDRALIERLIRFAQSHELLKTNAERAQKLAQDSSAALETYQKQVKTLQERNTTNDLRAQEIQNLQEALEEAREGRRELEMRAADQAAQIGHLQEANNALSAQALKLAAEPEAVRVRMEAQIAELRKSLKEADDERERMINSEQIQRVTLLDELNLAQTENAKLREQLRKR</sequence>
<evidence type="ECO:0000256" key="1">
    <source>
        <dbReference type="SAM" id="Coils"/>
    </source>
</evidence>
<keyword evidence="1" id="KW-0175">Coiled coil</keyword>
<dbReference type="STRING" id="1314777.A0A164ZMT4"/>
<feature type="domain" description="Up-regulated during septation protein 1" evidence="3">
    <location>
        <begin position="132"/>
        <end position="242"/>
    </location>
</feature>
<evidence type="ECO:0000313" key="4">
    <source>
        <dbReference type="EMBL" id="KZS97867.1"/>
    </source>
</evidence>
<feature type="coiled-coil region" evidence="1">
    <location>
        <begin position="801"/>
        <end position="853"/>
    </location>
</feature>
<evidence type="ECO:0000256" key="2">
    <source>
        <dbReference type="SAM" id="MobiDB-lite"/>
    </source>
</evidence>
<feature type="region of interest" description="Disordered" evidence="2">
    <location>
        <begin position="1"/>
        <end position="116"/>
    </location>
</feature>
<keyword evidence="5" id="KW-1185">Reference proteome</keyword>
<proteinExistence type="predicted"/>
<feature type="coiled-coil region" evidence="1">
    <location>
        <begin position="448"/>
        <end position="482"/>
    </location>
</feature>
<feature type="compositionally biased region" description="Pro residues" evidence="2">
    <location>
        <begin position="15"/>
        <end position="31"/>
    </location>
</feature>
<evidence type="ECO:0000313" key="5">
    <source>
        <dbReference type="Proteomes" id="UP000076722"/>
    </source>
</evidence>
<gene>
    <name evidence="4" type="ORF">SISNIDRAFT_436534</name>
</gene>
<feature type="compositionally biased region" description="Polar residues" evidence="2">
    <location>
        <begin position="61"/>
        <end position="94"/>
    </location>
</feature>
<accession>A0A164ZMT4</accession>
<feature type="coiled-coil region" evidence="1">
    <location>
        <begin position="318"/>
        <end position="408"/>
    </location>
</feature>
<dbReference type="InterPro" id="IPR029191">
    <property type="entry name" value="Uds1"/>
</dbReference>
<dbReference type="AlphaFoldDB" id="A0A164ZMT4"/>
<organism evidence="4 5">
    <name type="scientific">Sistotremastrum niveocremeum HHB9708</name>
    <dbReference type="NCBI Taxonomy" id="1314777"/>
    <lineage>
        <taxon>Eukaryota</taxon>
        <taxon>Fungi</taxon>
        <taxon>Dikarya</taxon>
        <taxon>Basidiomycota</taxon>
        <taxon>Agaricomycotina</taxon>
        <taxon>Agaricomycetes</taxon>
        <taxon>Sistotremastrales</taxon>
        <taxon>Sistotremastraceae</taxon>
        <taxon>Sertulicium</taxon>
        <taxon>Sertulicium niveocremeum</taxon>
    </lineage>
</organism>
<protein>
    <recommendedName>
        <fullName evidence="3">Up-regulated during septation protein 1 domain-containing protein</fullName>
    </recommendedName>
</protein>
<name>A0A164ZMT4_9AGAM</name>
<dbReference type="OrthoDB" id="5569911at2759"/>
<dbReference type="EMBL" id="KV419396">
    <property type="protein sequence ID" value="KZS97867.1"/>
    <property type="molecule type" value="Genomic_DNA"/>
</dbReference>
<reference evidence="4 5" key="1">
    <citation type="journal article" date="2016" name="Mol. Biol. Evol.">
        <title>Comparative Genomics of Early-Diverging Mushroom-Forming Fungi Provides Insights into the Origins of Lignocellulose Decay Capabilities.</title>
        <authorList>
            <person name="Nagy L.G."/>
            <person name="Riley R."/>
            <person name="Tritt A."/>
            <person name="Adam C."/>
            <person name="Daum C."/>
            <person name="Floudas D."/>
            <person name="Sun H."/>
            <person name="Yadav J.S."/>
            <person name="Pangilinan J."/>
            <person name="Larsson K.H."/>
            <person name="Matsuura K."/>
            <person name="Barry K."/>
            <person name="Labutti K."/>
            <person name="Kuo R."/>
            <person name="Ohm R.A."/>
            <person name="Bhattacharya S.S."/>
            <person name="Shirouzu T."/>
            <person name="Yoshinaga Y."/>
            <person name="Martin F.M."/>
            <person name="Grigoriev I.V."/>
            <person name="Hibbett D.S."/>
        </authorList>
    </citation>
    <scope>NUCLEOTIDE SEQUENCE [LARGE SCALE GENOMIC DNA]</scope>
    <source>
        <strain evidence="4 5">HHB9708</strain>
    </source>
</reference>
<feature type="coiled-coil region" evidence="1">
    <location>
        <begin position="710"/>
        <end position="775"/>
    </location>
</feature>
<evidence type="ECO:0000259" key="3">
    <source>
        <dbReference type="Pfam" id="PF15456"/>
    </source>
</evidence>
<feature type="coiled-coil region" evidence="1">
    <location>
        <begin position="512"/>
        <end position="574"/>
    </location>
</feature>
<feature type="region of interest" description="Disordered" evidence="2">
    <location>
        <begin position="248"/>
        <end position="269"/>
    </location>
</feature>
<dbReference type="Pfam" id="PF15456">
    <property type="entry name" value="Uds1"/>
    <property type="match status" value="1"/>
</dbReference>